<gene>
    <name evidence="2" type="ORF">METZ01_LOCUS294554</name>
</gene>
<proteinExistence type="predicted"/>
<keyword evidence="1" id="KW-1133">Transmembrane helix</keyword>
<keyword evidence="1" id="KW-0812">Transmembrane</keyword>
<feature type="non-terminal residue" evidence="2">
    <location>
        <position position="89"/>
    </location>
</feature>
<accession>A0A382LYP5</accession>
<dbReference type="AlphaFoldDB" id="A0A382LYP5"/>
<evidence type="ECO:0000256" key="1">
    <source>
        <dbReference type="SAM" id="Phobius"/>
    </source>
</evidence>
<sequence length="89" mass="9495">LTGILLTTLNPQPALRSHAALIVMPGSLLISSGPMVDTWFVLTLIGLFFWTPRVGCSTFRHNLLPACGHLASRITTTGCHISIGCLSHA</sequence>
<name>A0A382LYP5_9ZZZZ</name>
<keyword evidence="1" id="KW-0472">Membrane</keyword>
<feature type="transmembrane region" description="Helical" evidence="1">
    <location>
        <begin position="20"/>
        <end position="50"/>
    </location>
</feature>
<organism evidence="2">
    <name type="scientific">marine metagenome</name>
    <dbReference type="NCBI Taxonomy" id="408172"/>
    <lineage>
        <taxon>unclassified sequences</taxon>
        <taxon>metagenomes</taxon>
        <taxon>ecological metagenomes</taxon>
    </lineage>
</organism>
<evidence type="ECO:0000313" key="2">
    <source>
        <dbReference type="EMBL" id="SVC41700.1"/>
    </source>
</evidence>
<feature type="non-terminal residue" evidence="2">
    <location>
        <position position="1"/>
    </location>
</feature>
<dbReference type="EMBL" id="UINC01090078">
    <property type="protein sequence ID" value="SVC41700.1"/>
    <property type="molecule type" value="Genomic_DNA"/>
</dbReference>
<protein>
    <submittedName>
        <fullName evidence="2">Uncharacterized protein</fullName>
    </submittedName>
</protein>
<reference evidence="2" key="1">
    <citation type="submission" date="2018-05" db="EMBL/GenBank/DDBJ databases">
        <authorList>
            <person name="Lanie J.A."/>
            <person name="Ng W.-L."/>
            <person name="Kazmierczak K.M."/>
            <person name="Andrzejewski T.M."/>
            <person name="Davidsen T.M."/>
            <person name="Wayne K.J."/>
            <person name="Tettelin H."/>
            <person name="Glass J.I."/>
            <person name="Rusch D."/>
            <person name="Podicherti R."/>
            <person name="Tsui H.-C.T."/>
            <person name="Winkler M.E."/>
        </authorList>
    </citation>
    <scope>NUCLEOTIDE SEQUENCE</scope>
</reference>